<dbReference type="Proteomes" id="UP000001973">
    <property type="component" value="Chromosome"/>
</dbReference>
<feature type="domain" description="HTH tetR-type" evidence="3">
    <location>
        <begin position="15"/>
        <end position="75"/>
    </location>
</feature>
<evidence type="ECO:0000256" key="2">
    <source>
        <dbReference type="PROSITE-ProRule" id="PRU00335"/>
    </source>
</evidence>
<dbReference type="InterPro" id="IPR036271">
    <property type="entry name" value="Tet_transcr_reg_TetR-rel_C_sf"/>
</dbReference>
<dbReference type="GO" id="GO:0003700">
    <property type="term" value="F:DNA-binding transcription factor activity"/>
    <property type="evidence" value="ECO:0000318"/>
    <property type="project" value="GO_Central"/>
</dbReference>
<dbReference type="KEGG" id="sco:SCO4480"/>
<dbReference type="PANTHER" id="PTHR30055">
    <property type="entry name" value="HTH-TYPE TRANSCRIPTIONAL REGULATOR RUTR"/>
    <property type="match status" value="1"/>
</dbReference>
<dbReference type="STRING" id="100226.gene:17762125"/>
<dbReference type="PANTHER" id="PTHR30055:SF187">
    <property type="entry name" value="TRANSCRIPTIONAL REGULATORY PROTEIN"/>
    <property type="match status" value="1"/>
</dbReference>
<evidence type="ECO:0000313" key="5">
    <source>
        <dbReference type="Proteomes" id="UP000001973"/>
    </source>
</evidence>
<dbReference type="GO" id="GO:0000976">
    <property type="term" value="F:transcription cis-regulatory region binding"/>
    <property type="evidence" value="ECO:0000318"/>
    <property type="project" value="GO_Central"/>
</dbReference>
<dbReference type="InterPro" id="IPR001647">
    <property type="entry name" value="HTH_TetR"/>
</dbReference>
<dbReference type="Pfam" id="PF00440">
    <property type="entry name" value="TetR_N"/>
    <property type="match status" value="1"/>
</dbReference>
<dbReference type="AlphaFoldDB" id="Q9F2Q9"/>
<protein>
    <submittedName>
        <fullName evidence="4">TetR-family transcriptional regulatory protein</fullName>
    </submittedName>
</protein>
<evidence type="ECO:0000313" key="4">
    <source>
        <dbReference type="EMBL" id="CAC08387.1"/>
    </source>
</evidence>
<dbReference type="SUPFAM" id="SSF46689">
    <property type="entry name" value="Homeodomain-like"/>
    <property type="match status" value="1"/>
</dbReference>
<accession>Q9F2Q9</accession>
<dbReference type="GO" id="GO:0006355">
    <property type="term" value="P:regulation of DNA-templated transcription"/>
    <property type="evidence" value="ECO:0000318"/>
    <property type="project" value="GO_Central"/>
</dbReference>
<proteinExistence type="predicted"/>
<name>Q9F2Q9_STRCO</name>
<dbReference type="PRINTS" id="PR00455">
    <property type="entry name" value="HTHTETR"/>
</dbReference>
<gene>
    <name evidence="4" type="ordered locus">SCO4480</name>
    <name evidence="4" type="ORF">SCD65.23c</name>
</gene>
<dbReference type="eggNOG" id="COG1309">
    <property type="taxonomic scope" value="Bacteria"/>
</dbReference>
<dbReference type="HOGENOM" id="CLU_069356_12_9_11"/>
<dbReference type="Gene3D" id="1.10.357.10">
    <property type="entry name" value="Tetracycline Repressor, domain 2"/>
    <property type="match status" value="1"/>
</dbReference>
<dbReference type="PaxDb" id="100226-SCO4480"/>
<keyword evidence="1 2" id="KW-0238">DNA-binding</keyword>
<dbReference type="PhylomeDB" id="Q9F2Q9"/>
<dbReference type="InterPro" id="IPR009057">
    <property type="entry name" value="Homeodomain-like_sf"/>
</dbReference>
<dbReference type="EMBL" id="AL645882">
    <property type="protein sequence ID" value="CAC08387.1"/>
    <property type="molecule type" value="Genomic_DNA"/>
</dbReference>
<dbReference type="InterPro" id="IPR050109">
    <property type="entry name" value="HTH-type_TetR-like_transc_reg"/>
</dbReference>
<reference evidence="4 5" key="2">
    <citation type="journal article" date="2002" name="Nature">
        <title>Complete genome sequence of the model actinomycete Streptomyces coelicolor A3(2).</title>
        <authorList>
            <person name="Bentley S.D."/>
            <person name="Chater K.F."/>
            <person name="Cerdeno-Tarraga A.M."/>
            <person name="Challis G.L."/>
            <person name="Thomson N.R."/>
            <person name="James K.D."/>
            <person name="Harris D.E."/>
            <person name="Quail M.A."/>
            <person name="Kieser H."/>
            <person name="Harper D."/>
            <person name="Bateman A."/>
            <person name="Brown S."/>
            <person name="Chandra G."/>
            <person name="Chen C.W."/>
            <person name="Collins M."/>
            <person name="Cronin A."/>
            <person name="Fraser A."/>
            <person name="Goble A."/>
            <person name="Hidalgo J."/>
            <person name="Hornsby T."/>
            <person name="Howarth S."/>
            <person name="Huang C.H."/>
            <person name="Kieser T."/>
            <person name="Larke L."/>
            <person name="Murphy L."/>
            <person name="Oliver K."/>
            <person name="O'Neil S."/>
            <person name="Rabbinowitsch E."/>
            <person name="Rajandream M.A."/>
            <person name="Rutherford K."/>
            <person name="Rutter S."/>
            <person name="Seeger K."/>
            <person name="Saunders D."/>
            <person name="Sharp S."/>
            <person name="Squares R."/>
            <person name="Squares S."/>
            <person name="Taylor K."/>
            <person name="Warren T."/>
            <person name="Wietzorrek A."/>
            <person name="Woodward J."/>
            <person name="Barrell B.G."/>
            <person name="Parkhill J."/>
            <person name="Hopwood D.A."/>
        </authorList>
    </citation>
    <scope>NUCLEOTIDE SEQUENCE [LARGE SCALE GENOMIC DNA]</scope>
    <source>
        <strain evidence="5">ATCC BAA-471 / A3(2) / M145</strain>
    </source>
</reference>
<dbReference type="SUPFAM" id="SSF48498">
    <property type="entry name" value="Tetracyclin repressor-like, C-terminal domain"/>
    <property type="match status" value="1"/>
</dbReference>
<evidence type="ECO:0000259" key="3">
    <source>
        <dbReference type="PROSITE" id="PS50977"/>
    </source>
</evidence>
<reference evidence="4 5" key="1">
    <citation type="journal article" date="1996" name="Mol. Microbiol.">
        <title>A set of ordered cosmids and a detailed genetic and physical map for the 8 Mb Streptomyces coelicolor A3(2) chromosome.</title>
        <authorList>
            <person name="Redenbach M."/>
            <person name="Kieser H.M."/>
            <person name="Denapaite D."/>
            <person name="Eichner A."/>
            <person name="Cullum J."/>
            <person name="Kinashi H."/>
            <person name="Hopwood D.A."/>
        </authorList>
    </citation>
    <scope>NUCLEOTIDE SEQUENCE [LARGE SCALE GENOMIC DNA]</scope>
    <source>
        <strain evidence="5">ATCC BAA-471 / A3(2) / M145</strain>
    </source>
</reference>
<sequence length="205" mass="22256">MRACLPMSPKQHRGEVTSDLLLDAALRVYADAGEQGLTVSAVTRASGVSLGSLYHHFGSIDGLVNALLTRWLGRLLGELADAVGDSRDARTGVRALVRAYLGFVQAHPDVSRLLHSSRADQVGMEQGRELRDVQEARMPPLTSWVLRHVERGEIAPLSPALLESLLLGPVVGVSRRWLTLGDVDLDEAARILPERIWRSISADGA</sequence>
<organism evidence="4 5">
    <name type="scientific">Streptomyces coelicolor (strain ATCC BAA-471 / A3(2) / M145)</name>
    <dbReference type="NCBI Taxonomy" id="100226"/>
    <lineage>
        <taxon>Bacteria</taxon>
        <taxon>Bacillati</taxon>
        <taxon>Actinomycetota</taxon>
        <taxon>Actinomycetes</taxon>
        <taxon>Kitasatosporales</taxon>
        <taxon>Streptomycetaceae</taxon>
        <taxon>Streptomyces</taxon>
        <taxon>Streptomyces albidoflavus group</taxon>
    </lineage>
</organism>
<dbReference type="EMBL" id="AL939120">
    <property type="protein sequence ID" value="CAC08387.1"/>
    <property type="molecule type" value="Genomic_DNA"/>
</dbReference>
<feature type="DNA-binding region" description="H-T-H motif" evidence="2">
    <location>
        <begin position="38"/>
        <end position="57"/>
    </location>
</feature>
<dbReference type="PROSITE" id="PS50977">
    <property type="entry name" value="HTH_TETR_2"/>
    <property type="match status" value="1"/>
</dbReference>
<keyword evidence="5" id="KW-1185">Reference proteome</keyword>
<evidence type="ECO:0000256" key="1">
    <source>
        <dbReference type="ARBA" id="ARBA00023125"/>
    </source>
</evidence>
<dbReference type="InParanoid" id="Q9F2Q9"/>
<dbReference type="PATRIC" id="fig|100226.15.peg.4550"/>
<dbReference type="OrthoDB" id="3687980at2"/>